<evidence type="ECO:0000313" key="2">
    <source>
        <dbReference type="Proteomes" id="UP000009328"/>
    </source>
</evidence>
<protein>
    <submittedName>
        <fullName evidence="1">Uncharacterized protein</fullName>
    </submittedName>
</protein>
<name>K0KN91_WICCF</name>
<reference evidence="1 2" key="1">
    <citation type="journal article" date="2012" name="Eukaryot. Cell">
        <title>Draft genome sequence of Wickerhamomyces ciferrii NRRL Y-1031 F-60-10.</title>
        <authorList>
            <person name="Schneider J."/>
            <person name="Andrea H."/>
            <person name="Blom J."/>
            <person name="Jaenicke S."/>
            <person name="Ruckert C."/>
            <person name="Schorsch C."/>
            <person name="Szczepanowski R."/>
            <person name="Farwick M."/>
            <person name="Goesmann A."/>
            <person name="Puhler A."/>
            <person name="Schaffer S."/>
            <person name="Tauch A."/>
            <person name="Kohler T."/>
            <person name="Brinkrolf K."/>
        </authorList>
    </citation>
    <scope>NUCLEOTIDE SEQUENCE [LARGE SCALE GENOMIC DNA]</scope>
    <source>
        <strain evidence="2">ATCC 14091 / BCRC 22168 / CBS 111 / JCM 3599 / NBRC 0793 / NRRL Y-1031 F-60-10</strain>
    </source>
</reference>
<comment type="caution">
    <text evidence="1">The sequence shown here is derived from an EMBL/GenBank/DDBJ whole genome shotgun (WGS) entry which is preliminary data.</text>
</comment>
<dbReference type="Proteomes" id="UP000009328">
    <property type="component" value="Unassembled WGS sequence"/>
</dbReference>
<gene>
    <name evidence="1" type="ORF">BN7_2369</name>
</gene>
<dbReference type="HOGENOM" id="CLU_479147_0_0_1"/>
<dbReference type="AlphaFoldDB" id="K0KN91"/>
<keyword evidence="2" id="KW-1185">Reference proteome</keyword>
<organism evidence="1 2">
    <name type="scientific">Wickerhamomyces ciferrii (strain ATCC 14091 / BCRC 22168 / CBS 111 / JCM 3599 / NBRC 0793 / NRRL Y-1031 F-60-10)</name>
    <name type="common">Yeast</name>
    <name type="synonym">Pichia ciferrii</name>
    <dbReference type="NCBI Taxonomy" id="1206466"/>
    <lineage>
        <taxon>Eukaryota</taxon>
        <taxon>Fungi</taxon>
        <taxon>Dikarya</taxon>
        <taxon>Ascomycota</taxon>
        <taxon>Saccharomycotina</taxon>
        <taxon>Saccharomycetes</taxon>
        <taxon>Phaffomycetales</taxon>
        <taxon>Wickerhamomycetaceae</taxon>
        <taxon>Wickerhamomyces</taxon>
    </lineage>
</organism>
<dbReference type="EMBL" id="CAIF01000054">
    <property type="protein sequence ID" value="CCH42824.1"/>
    <property type="molecule type" value="Genomic_DNA"/>
</dbReference>
<proteinExistence type="predicted"/>
<accession>K0KN91</accession>
<dbReference type="InParanoid" id="K0KN91"/>
<sequence>MVCLSDLPDHCLEEIFIDHLNYQFEELKALYRIDKQFGSLLRKTVAIITNDVNLPNQEMTMVDGLDGLELKIVNEAALDDRYKFYIINYNLELGYDLKIFEKFNKDLNKGFKINFFSPNYILKTSYESGVTLKKHEIDCVDPNDSNNVIIDENKICKNLPDSVKQYFMGFNEFYIGSETNNLNDELKLRSADSLFNIKTNNLSKTIHSNTKKKHFNYYIKRMVITNYNGNCKTFEVTDLKLPNLEEIYFYSGVKKDTLIESTTLESNYYHDNNKQFEQHNLYSIKGCDFPKLEIFKLIKYSKIESIINSNFQTLKNLSLKNNLLLNIDQCEFPSLKTLKIEPLYDVQTALKNNPEINFDDEVIHFVNRYGLNYNEIKSLNFARILNTTFSSNFTKLTIPNVQYLKYFNKEFLLNLEIIEILNHGLSSPGTSIVIFGKFPINLQYELEFTNHSTYNSINSTKTIQDFFQKFIETSSNLLEINNSMNLFIPVKEFETKNKDIQNNTINNGFETNTFTSNLPTVCFQPVSGPFESSKTFYYCLLKKNNGNNNNNQSFSFSNTAHTSATGSGVRLF</sequence>
<evidence type="ECO:0000313" key="1">
    <source>
        <dbReference type="EMBL" id="CCH42824.1"/>
    </source>
</evidence>